<reference evidence="2 3" key="1">
    <citation type="submission" date="2020-07" db="EMBL/GenBank/DDBJ databases">
        <title>Alkalicella. sp. LB2 genome.</title>
        <authorList>
            <person name="Postec A."/>
            <person name="Quemeneur M."/>
        </authorList>
    </citation>
    <scope>NUCLEOTIDE SEQUENCE [LARGE SCALE GENOMIC DNA]</scope>
    <source>
        <strain evidence="2 3">LB2</strain>
    </source>
</reference>
<dbReference type="RefSeq" id="WP_213168666.1">
    <property type="nucleotide sequence ID" value="NZ_CP058559.1"/>
</dbReference>
<evidence type="ECO:0000313" key="2">
    <source>
        <dbReference type="EMBL" id="QNO14731.1"/>
    </source>
</evidence>
<dbReference type="PROSITE" id="PS51257">
    <property type="entry name" value="PROKAR_LIPOPROTEIN"/>
    <property type="match status" value="1"/>
</dbReference>
<name>A0A7G9W7R9_ALKCA</name>
<feature type="transmembrane region" description="Helical" evidence="1">
    <location>
        <begin position="50"/>
        <end position="67"/>
    </location>
</feature>
<feature type="transmembrane region" description="Helical" evidence="1">
    <location>
        <begin position="6"/>
        <end position="29"/>
    </location>
</feature>
<dbReference type="KEGG" id="acae:HYG86_07990"/>
<keyword evidence="1" id="KW-1133">Transmembrane helix</keyword>
<accession>A0A7G9W7R9</accession>
<dbReference type="AlphaFoldDB" id="A0A7G9W7R9"/>
<organism evidence="2 3">
    <name type="scientific">Alkalicella caledoniensis</name>
    <dbReference type="NCBI Taxonomy" id="2731377"/>
    <lineage>
        <taxon>Bacteria</taxon>
        <taxon>Bacillati</taxon>
        <taxon>Bacillota</taxon>
        <taxon>Clostridia</taxon>
        <taxon>Eubacteriales</taxon>
        <taxon>Proteinivoracaceae</taxon>
        <taxon>Alkalicella</taxon>
    </lineage>
</organism>
<dbReference type="Proteomes" id="UP000516160">
    <property type="component" value="Chromosome"/>
</dbReference>
<gene>
    <name evidence="2" type="ORF">HYG86_07990</name>
</gene>
<sequence length="109" mass="12146">MKEILYDILYITLGSAGGALLSCLMLTVLKQLIPRLDDLFKKIDQKTPKTKVFRGSLFIGIIFTATIVKDFFALGYIGFGLIIGFFVYLKDDIFDSTNGPATKSKIKRA</sequence>
<proteinExistence type="predicted"/>
<evidence type="ECO:0000256" key="1">
    <source>
        <dbReference type="SAM" id="Phobius"/>
    </source>
</evidence>
<keyword evidence="1" id="KW-0812">Transmembrane</keyword>
<keyword evidence="3" id="KW-1185">Reference proteome</keyword>
<protein>
    <submittedName>
        <fullName evidence="2">Uncharacterized protein</fullName>
    </submittedName>
</protein>
<keyword evidence="1" id="KW-0472">Membrane</keyword>
<feature type="transmembrane region" description="Helical" evidence="1">
    <location>
        <begin position="73"/>
        <end position="89"/>
    </location>
</feature>
<dbReference type="EMBL" id="CP058559">
    <property type="protein sequence ID" value="QNO14731.1"/>
    <property type="molecule type" value="Genomic_DNA"/>
</dbReference>
<evidence type="ECO:0000313" key="3">
    <source>
        <dbReference type="Proteomes" id="UP000516160"/>
    </source>
</evidence>